<dbReference type="SUPFAM" id="SSF53822">
    <property type="entry name" value="Periplasmic binding protein-like I"/>
    <property type="match status" value="1"/>
</dbReference>
<evidence type="ECO:0000256" key="3">
    <source>
        <dbReference type="ARBA" id="ARBA00022729"/>
    </source>
</evidence>
<proteinExistence type="inferred from homology"/>
<keyword evidence="3 4" id="KW-0732">Signal</keyword>
<dbReference type="EMBL" id="JBHLZN010000001">
    <property type="protein sequence ID" value="MFB9885322.1"/>
    <property type="molecule type" value="Genomic_DNA"/>
</dbReference>
<dbReference type="InterPro" id="IPR028082">
    <property type="entry name" value="Peripla_BP_I"/>
</dbReference>
<comment type="similarity">
    <text evidence="2">Belongs to the bacterial solute-binding protein 2 family.</text>
</comment>
<comment type="caution">
    <text evidence="6">The sequence shown here is derived from an EMBL/GenBank/DDBJ whole genome shotgun (WGS) entry which is preliminary data.</text>
</comment>
<evidence type="ECO:0000259" key="5">
    <source>
        <dbReference type="Pfam" id="PF13407"/>
    </source>
</evidence>
<dbReference type="RefSeq" id="WP_035461306.1">
    <property type="nucleotide sequence ID" value="NZ_JBHLZN010000001.1"/>
</dbReference>
<feature type="chain" id="PRO_5045258017" evidence="4">
    <location>
        <begin position="24"/>
        <end position="370"/>
    </location>
</feature>
<dbReference type="Proteomes" id="UP001589628">
    <property type="component" value="Unassembled WGS sequence"/>
</dbReference>
<accession>A0ABV5Z7R1</accession>
<protein>
    <submittedName>
        <fullName evidence="6">ABC transporter substrate-binding protein</fullName>
    </submittedName>
</protein>
<comment type="subcellular location">
    <subcellularLocation>
        <location evidence="1">Cell envelope</location>
    </subcellularLocation>
</comment>
<name>A0ABV5Z7R1_9GAMM</name>
<dbReference type="Gene3D" id="3.40.50.2300">
    <property type="match status" value="2"/>
</dbReference>
<feature type="domain" description="Periplasmic binding protein" evidence="5">
    <location>
        <begin position="31"/>
        <end position="304"/>
    </location>
</feature>
<evidence type="ECO:0000313" key="6">
    <source>
        <dbReference type="EMBL" id="MFB9885322.1"/>
    </source>
</evidence>
<dbReference type="InterPro" id="IPR025997">
    <property type="entry name" value="SBP_2_dom"/>
</dbReference>
<dbReference type="PANTHER" id="PTHR46847">
    <property type="entry name" value="D-ALLOSE-BINDING PERIPLASMIC PROTEIN-RELATED"/>
    <property type="match status" value="1"/>
</dbReference>
<feature type="signal peptide" evidence="4">
    <location>
        <begin position="1"/>
        <end position="23"/>
    </location>
</feature>
<organism evidence="6 7">
    <name type="scientific">Balneatrix alpica</name>
    <dbReference type="NCBI Taxonomy" id="75684"/>
    <lineage>
        <taxon>Bacteria</taxon>
        <taxon>Pseudomonadati</taxon>
        <taxon>Pseudomonadota</taxon>
        <taxon>Gammaproteobacteria</taxon>
        <taxon>Oceanospirillales</taxon>
        <taxon>Balneatrichaceae</taxon>
        <taxon>Balneatrix</taxon>
    </lineage>
</organism>
<gene>
    <name evidence="6" type="ORF">ACFFLH_02690</name>
</gene>
<reference evidence="6 7" key="1">
    <citation type="submission" date="2024-09" db="EMBL/GenBank/DDBJ databases">
        <authorList>
            <person name="Sun Q."/>
            <person name="Mori K."/>
        </authorList>
    </citation>
    <scope>NUCLEOTIDE SEQUENCE [LARGE SCALE GENOMIC DNA]</scope>
    <source>
        <strain evidence="6 7">ATCC 51285</strain>
    </source>
</reference>
<evidence type="ECO:0000256" key="2">
    <source>
        <dbReference type="ARBA" id="ARBA00007639"/>
    </source>
</evidence>
<dbReference type="PANTHER" id="PTHR46847:SF2">
    <property type="entry name" value="ABC TRANSPORTER SUGAR-BINDING PROTEIN"/>
    <property type="match status" value="1"/>
</dbReference>
<evidence type="ECO:0000256" key="1">
    <source>
        <dbReference type="ARBA" id="ARBA00004196"/>
    </source>
</evidence>
<dbReference type="Pfam" id="PF13407">
    <property type="entry name" value="Peripla_BP_4"/>
    <property type="match status" value="1"/>
</dbReference>
<keyword evidence="7" id="KW-1185">Reference proteome</keyword>
<dbReference type="CDD" id="cd06324">
    <property type="entry name" value="PBP1_ABC_sugar_binding-like"/>
    <property type="match status" value="1"/>
</dbReference>
<evidence type="ECO:0000256" key="4">
    <source>
        <dbReference type="SAM" id="SignalP"/>
    </source>
</evidence>
<evidence type="ECO:0000313" key="7">
    <source>
        <dbReference type="Proteomes" id="UP001589628"/>
    </source>
</evidence>
<sequence>MLNSHLLRFLLSLLLCWPLLGFAHHPADTRITFINPGHREKGFWKDVSDTMQAAAEQLGFALTIHSSNREWPTMLEHANRVIQANEPPDILILVNEHQQAAELVAAANQRGIKTFLLLNNLTAEQIQMVGEARQQLPHWLGSLTPDNRRAGYEMAHSLLANLPPHQSKHPLALLSLAGDYLTPASLQRLEGLDDAIGHHPDLVEQRRLTAQWSFEQAYNLTRLWLIDKQPLGAIWAANDDIALGAIKALEEADIQPGKQVKVCGLNWSRPALEAVQQGKMTLTHGGHFLAGGWSMVLLYDYLHGADFATPSPHQGFAMTAIDQDNVGDFLATFAERDWQKISFSRFSRALHPEISHYDFSLPKLLAAARR</sequence>